<accession>A0A8S3FQP3</accession>
<dbReference type="AlphaFoldDB" id="A0A8S3FQP3"/>
<feature type="region of interest" description="Disordered" evidence="1">
    <location>
        <begin position="75"/>
        <end position="116"/>
    </location>
</feature>
<sequence>MLIYILQQERKDRERALKATEVDEVQLDKHMSEIERQQFQDYAGRVISYMDENGRNTYPMKKVYVEEMKRFDQWNQGYRKNESRSSNSESKPRTQEKNTYDQTKKNLGFQWDIPQQ</sequence>
<organism evidence="2 3">
    <name type="scientific">Rotaria magnacalcarata</name>
    <dbReference type="NCBI Taxonomy" id="392030"/>
    <lineage>
        <taxon>Eukaryota</taxon>
        <taxon>Metazoa</taxon>
        <taxon>Spiralia</taxon>
        <taxon>Gnathifera</taxon>
        <taxon>Rotifera</taxon>
        <taxon>Eurotatoria</taxon>
        <taxon>Bdelloidea</taxon>
        <taxon>Philodinida</taxon>
        <taxon>Philodinidae</taxon>
        <taxon>Rotaria</taxon>
    </lineage>
</organism>
<evidence type="ECO:0000313" key="2">
    <source>
        <dbReference type="EMBL" id="CAF5134322.1"/>
    </source>
</evidence>
<gene>
    <name evidence="2" type="ORF">BYL167_LOCUS69050</name>
</gene>
<evidence type="ECO:0000313" key="3">
    <source>
        <dbReference type="Proteomes" id="UP000681967"/>
    </source>
</evidence>
<dbReference type="Proteomes" id="UP000681967">
    <property type="component" value="Unassembled WGS sequence"/>
</dbReference>
<evidence type="ECO:0000256" key="1">
    <source>
        <dbReference type="SAM" id="MobiDB-lite"/>
    </source>
</evidence>
<reference evidence="2" key="1">
    <citation type="submission" date="2021-02" db="EMBL/GenBank/DDBJ databases">
        <authorList>
            <person name="Nowell W R."/>
        </authorList>
    </citation>
    <scope>NUCLEOTIDE SEQUENCE</scope>
</reference>
<comment type="caution">
    <text evidence="2">The sequence shown here is derived from an EMBL/GenBank/DDBJ whole genome shotgun (WGS) entry which is preliminary data.</text>
</comment>
<feature type="compositionally biased region" description="Basic and acidic residues" evidence="1">
    <location>
        <begin position="90"/>
        <end position="104"/>
    </location>
</feature>
<proteinExistence type="predicted"/>
<dbReference type="EMBL" id="CAJOBH010249340">
    <property type="protein sequence ID" value="CAF5134322.1"/>
    <property type="molecule type" value="Genomic_DNA"/>
</dbReference>
<name>A0A8S3FQP3_9BILA</name>
<protein>
    <submittedName>
        <fullName evidence="2">Uncharacterized protein</fullName>
    </submittedName>
</protein>